<dbReference type="Proteomes" id="UP000577419">
    <property type="component" value="Unassembled WGS sequence"/>
</dbReference>
<evidence type="ECO:0000256" key="5">
    <source>
        <dbReference type="ARBA" id="ARBA00023136"/>
    </source>
</evidence>
<reference evidence="9" key="3">
    <citation type="submission" date="2021-05" db="EMBL/GenBank/DDBJ databases">
        <title>Protein family content uncovers lineage relationships and bacterial pathway maintenance mechanisms in DPANN archaea.</title>
        <authorList>
            <person name="Castelle C.J."/>
            <person name="Meheust R."/>
            <person name="Jaffe A.L."/>
            <person name="Seitz K."/>
            <person name="Gong X."/>
            <person name="Baker B.J."/>
            <person name="Banfield J.F."/>
        </authorList>
    </citation>
    <scope>NUCLEOTIDE SEQUENCE</scope>
    <source>
        <strain evidence="9">RIFCSPHIGHO2_01_FULL_GW2011_AR10_43_9</strain>
    </source>
</reference>
<reference evidence="8" key="1">
    <citation type="journal article" date="2020" name="bioRxiv">
        <title>A rank-normalized archaeal taxonomy based on genome phylogeny resolves widespread incomplete and uneven classifications.</title>
        <authorList>
            <person name="Rinke C."/>
            <person name="Chuvochina M."/>
            <person name="Mussig A.J."/>
            <person name="Chaumeil P.-A."/>
            <person name="Waite D.W."/>
            <person name="Whitman W.B."/>
            <person name="Parks D.H."/>
            <person name="Hugenholtz P."/>
        </authorList>
    </citation>
    <scope>NUCLEOTIDE SEQUENCE</scope>
    <source>
        <strain evidence="8">UBA10011</strain>
    </source>
</reference>
<keyword evidence="5 6" id="KW-0472">Membrane</keyword>
<reference evidence="9" key="2">
    <citation type="submission" date="2021-03" db="EMBL/GenBank/DDBJ databases">
        <authorList>
            <person name="Jaffe A."/>
        </authorList>
    </citation>
    <scope>NUCLEOTIDE SEQUENCE</scope>
    <source>
        <strain evidence="9">RIFCSPHIGHO2_01_FULL_GW2011_AR10_43_9</strain>
    </source>
</reference>
<feature type="domain" description="MgtC/SapB/SrpB/YhiD N-terminal" evidence="7">
    <location>
        <begin position="11"/>
        <end position="130"/>
    </location>
</feature>
<evidence type="ECO:0000259" key="7">
    <source>
        <dbReference type="Pfam" id="PF02308"/>
    </source>
</evidence>
<dbReference type="PRINTS" id="PR01837">
    <property type="entry name" value="MGTCSAPBPROT"/>
</dbReference>
<comment type="caution">
    <text evidence="8">The sequence shown here is derived from an EMBL/GenBank/DDBJ whole genome shotgun (WGS) entry which is preliminary data.</text>
</comment>
<evidence type="ECO:0000313" key="10">
    <source>
        <dbReference type="Proteomes" id="UP000577419"/>
    </source>
</evidence>
<dbReference type="AlphaFoldDB" id="A0A7J4ITB0"/>
<dbReference type="EMBL" id="DUFG01000025">
    <property type="protein sequence ID" value="HIH08751.1"/>
    <property type="molecule type" value="Genomic_DNA"/>
</dbReference>
<feature type="transmembrane region" description="Helical" evidence="6">
    <location>
        <begin position="7"/>
        <end position="23"/>
    </location>
</feature>
<dbReference type="EMBL" id="JAGVWF010000019">
    <property type="protein sequence ID" value="MBS3059055.1"/>
    <property type="molecule type" value="Genomic_DNA"/>
</dbReference>
<sequence>MLSEFDLFVRLLLAAGLGALIGFEREIDDEPAGLRTHMLICIGATLFTIVSTQFVGASDTSRIAAGVVTGIGFLGAGTIFRSENRVRGLTTAADLWVLAAAGIAIGIGYYLAAVSAAVIVFAILYLKKIFGRKD</sequence>
<evidence type="ECO:0000256" key="3">
    <source>
        <dbReference type="ARBA" id="ARBA00022692"/>
    </source>
</evidence>
<proteinExistence type="predicted"/>
<dbReference type="GO" id="GO:0005886">
    <property type="term" value="C:plasma membrane"/>
    <property type="evidence" value="ECO:0007669"/>
    <property type="project" value="UniProtKB-SubCell"/>
</dbReference>
<feature type="transmembrane region" description="Helical" evidence="6">
    <location>
        <begin position="95"/>
        <end position="126"/>
    </location>
</feature>
<feature type="transmembrane region" description="Helical" evidence="6">
    <location>
        <begin position="63"/>
        <end position="80"/>
    </location>
</feature>
<keyword evidence="4 6" id="KW-1133">Transmembrane helix</keyword>
<dbReference type="PANTHER" id="PTHR33778">
    <property type="entry name" value="PROTEIN MGTC"/>
    <property type="match status" value="1"/>
</dbReference>
<dbReference type="PANTHER" id="PTHR33778:SF1">
    <property type="entry name" value="MAGNESIUM TRANSPORTER YHID-RELATED"/>
    <property type="match status" value="1"/>
</dbReference>
<dbReference type="InterPro" id="IPR003416">
    <property type="entry name" value="MgtC/SapB/SrpB/YhiD_fam"/>
</dbReference>
<protein>
    <submittedName>
        <fullName evidence="8">MgtC/SapB family protein</fullName>
    </submittedName>
</protein>
<accession>A0A7J4ITB0</accession>
<evidence type="ECO:0000256" key="4">
    <source>
        <dbReference type="ARBA" id="ARBA00022989"/>
    </source>
</evidence>
<evidence type="ECO:0000313" key="9">
    <source>
        <dbReference type="EMBL" id="MBS3059055.1"/>
    </source>
</evidence>
<keyword evidence="2" id="KW-1003">Cell membrane</keyword>
<gene>
    <name evidence="8" type="ORF">HA237_05290</name>
    <name evidence="9" type="ORF">J4224_01375</name>
</gene>
<comment type="subcellular location">
    <subcellularLocation>
        <location evidence="1">Cell membrane</location>
        <topology evidence="1">Multi-pass membrane protein</topology>
    </subcellularLocation>
</comment>
<evidence type="ECO:0000256" key="6">
    <source>
        <dbReference type="SAM" id="Phobius"/>
    </source>
</evidence>
<name>A0A7J4ITB0_9ARCH</name>
<dbReference type="Pfam" id="PF02308">
    <property type="entry name" value="MgtC"/>
    <property type="match status" value="1"/>
</dbReference>
<evidence type="ECO:0000313" key="8">
    <source>
        <dbReference type="EMBL" id="HIH08751.1"/>
    </source>
</evidence>
<evidence type="ECO:0000256" key="2">
    <source>
        <dbReference type="ARBA" id="ARBA00022475"/>
    </source>
</evidence>
<feature type="transmembrane region" description="Helical" evidence="6">
    <location>
        <begin position="35"/>
        <end position="56"/>
    </location>
</feature>
<dbReference type="InterPro" id="IPR049177">
    <property type="entry name" value="MgtC_SapB_SrpB_YhiD_N"/>
</dbReference>
<dbReference type="Proteomes" id="UP000683213">
    <property type="component" value="Unassembled WGS sequence"/>
</dbReference>
<keyword evidence="3 6" id="KW-0812">Transmembrane</keyword>
<organism evidence="8 10">
    <name type="scientific">Candidatus Iainarchaeum sp</name>
    <dbReference type="NCBI Taxonomy" id="3101447"/>
    <lineage>
        <taxon>Archaea</taxon>
        <taxon>Candidatus Iainarchaeota</taxon>
        <taxon>Candidatus Iainarchaeia</taxon>
        <taxon>Candidatus Iainarchaeales</taxon>
        <taxon>Candidatus Iainarchaeaceae</taxon>
        <taxon>Candidatus Iainarchaeum</taxon>
    </lineage>
</organism>
<evidence type="ECO:0000256" key="1">
    <source>
        <dbReference type="ARBA" id="ARBA00004651"/>
    </source>
</evidence>